<dbReference type="GO" id="GO:0022857">
    <property type="term" value="F:transmembrane transporter activity"/>
    <property type="evidence" value="ECO:0007669"/>
    <property type="project" value="InterPro"/>
</dbReference>
<dbReference type="AlphaFoldDB" id="A0A2P8CZJ2"/>
<feature type="domain" description="Major facilitator superfamily (MFS) profile" evidence="6">
    <location>
        <begin position="10"/>
        <end position="458"/>
    </location>
</feature>
<keyword evidence="3 5" id="KW-1133">Transmembrane helix</keyword>
<dbReference type="Gene3D" id="1.20.1250.20">
    <property type="entry name" value="MFS general substrate transporter like domains"/>
    <property type="match status" value="1"/>
</dbReference>
<accession>A0A2P8CZJ2</accession>
<dbReference type="CDD" id="cd17321">
    <property type="entry name" value="MFS_MMR_MDR_like"/>
    <property type="match status" value="1"/>
</dbReference>
<name>A0A2P8CZJ2_9BACT</name>
<dbReference type="InterPro" id="IPR020846">
    <property type="entry name" value="MFS_dom"/>
</dbReference>
<dbReference type="EMBL" id="PYGD01000008">
    <property type="protein sequence ID" value="PSK90382.1"/>
    <property type="molecule type" value="Genomic_DNA"/>
</dbReference>
<feature type="transmembrane region" description="Helical" evidence="5">
    <location>
        <begin position="431"/>
        <end position="454"/>
    </location>
</feature>
<feature type="transmembrane region" description="Helical" evidence="5">
    <location>
        <begin position="408"/>
        <end position="425"/>
    </location>
</feature>
<dbReference type="SUPFAM" id="SSF103473">
    <property type="entry name" value="MFS general substrate transporter"/>
    <property type="match status" value="1"/>
</dbReference>
<feature type="transmembrane region" description="Helical" evidence="5">
    <location>
        <begin position="105"/>
        <end position="126"/>
    </location>
</feature>
<feature type="transmembrane region" description="Helical" evidence="5">
    <location>
        <begin position="76"/>
        <end position="99"/>
    </location>
</feature>
<dbReference type="Proteomes" id="UP000240572">
    <property type="component" value="Unassembled WGS sequence"/>
</dbReference>
<evidence type="ECO:0000259" key="6">
    <source>
        <dbReference type="PROSITE" id="PS50850"/>
    </source>
</evidence>
<feature type="transmembrane region" description="Helical" evidence="5">
    <location>
        <begin position="12"/>
        <end position="32"/>
    </location>
</feature>
<evidence type="ECO:0000256" key="2">
    <source>
        <dbReference type="ARBA" id="ARBA00022692"/>
    </source>
</evidence>
<dbReference type="GO" id="GO:0016020">
    <property type="term" value="C:membrane"/>
    <property type="evidence" value="ECO:0007669"/>
    <property type="project" value="UniProtKB-SubCell"/>
</dbReference>
<evidence type="ECO:0000313" key="8">
    <source>
        <dbReference type="Proteomes" id="UP000240572"/>
    </source>
</evidence>
<evidence type="ECO:0000313" key="7">
    <source>
        <dbReference type="EMBL" id="PSK90382.1"/>
    </source>
</evidence>
<protein>
    <submittedName>
        <fullName evidence="7">EmrB/QacA subfamily drug resistance transporter</fullName>
    </submittedName>
</protein>
<keyword evidence="2 5" id="KW-0812">Transmembrane</keyword>
<dbReference type="InterPro" id="IPR036259">
    <property type="entry name" value="MFS_trans_sf"/>
</dbReference>
<feature type="transmembrane region" description="Helical" evidence="5">
    <location>
        <begin position="169"/>
        <end position="190"/>
    </location>
</feature>
<dbReference type="PANTHER" id="PTHR42718">
    <property type="entry name" value="MAJOR FACILITATOR SUPERFAMILY MULTIDRUG TRANSPORTER MFSC"/>
    <property type="match status" value="1"/>
</dbReference>
<keyword evidence="8" id="KW-1185">Reference proteome</keyword>
<evidence type="ECO:0000256" key="4">
    <source>
        <dbReference type="ARBA" id="ARBA00023136"/>
    </source>
</evidence>
<comment type="caution">
    <text evidence="7">The sequence shown here is derived from an EMBL/GenBank/DDBJ whole genome shotgun (WGS) entry which is preliminary data.</text>
</comment>
<keyword evidence="4 5" id="KW-0472">Membrane</keyword>
<dbReference type="PROSITE" id="PS50850">
    <property type="entry name" value="MFS"/>
    <property type="match status" value="1"/>
</dbReference>
<gene>
    <name evidence="7" type="ORF">B0I18_108112</name>
</gene>
<evidence type="ECO:0000256" key="5">
    <source>
        <dbReference type="SAM" id="Phobius"/>
    </source>
</evidence>
<dbReference type="Gene3D" id="1.20.1720.10">
    <property type="entry name" value="Multidrug resistance protein D"/>
    <property type="match status" value="1"/>
</dbReference>
<feature type="transmembrane region" description="Helical" evidence="5">
    <location>
        <begin position="308"/>
        <end position="329"/>
    </location>
</feature>
<evidence type="ECO:0000256" key="3">
    <source>
        <dbReference type="ARBA" id="ARBA00022989"/>
    </source>
</evidence>
<sequence>MKEIKNKWLELVIVLSAPLLSVIDVFIINVAIPSIKKGVHATDAEIQLVIAGYLLGYAAFLITGGRAGDHFGRKKVFFWGMFAFTVASCLCGLSTSAFQLNITRFFQGLSASFMVPQTIAFIQVLFTDTRERAKAFGLYGITLGVAAAIGQLLGGYLSDTHWAIAGWRLIFFINLPIGILTLWATQRYVTEIRKHQATKFDYTGTLILTLGLFSLIYPLIQGREAGWPLWSIALIVLSAGIFWLFIRNQQQKLERGGNPLIDVRLFAIKDFNIGLVAVLFHFMLHTAYLLLSAVYLQNGMGVSALDCGLYFLAPGVLFVFSSLAASRLIIRFGKRVLQVGVVLLAIAFSLQMALWKPGTDSWLIILLTGIWGFGNGLVLPSLLNIALKNVPAQYAGAAAGIYSTFQQTASALGISIIGGVFFYSAKNGWQAAYQAGVTGLLICVAGVALMLFLLPDPKTAKRKSLPQEPGKDKGAVEQEAATQYIAAE</sequence>
<feature type="transmembrane region" description="Helical" evidence="5">
    <location>
        <begin position="138"/>
        <end position="157"/>
    </location>
</feature>
<organism evidence="7 8">
    <name type="scientific">Taibaiella chishuiensis</name>
    <dbReference type="NCBI Taxonomy" id="1434707"/>
    <lineage>
        <taxon>Bacteria</taxon>
        <taxon>Pseudomonadati</taxon>
        <taxon>Bacteroidota</taxon>
        <taxon>Chitinophagia</taxon>
        <taxon>Chitinophagales</taxon>
        <taxon>Chitinophagaceae</taxon>
        <taxon>Taibaiella</taxon>
    </lineage>
</organism>
<evidence type="ECO:0000256" key="1">
    <source>
        <dbReference type="ARBA" id="ARBA00004141"/>
    </source>
</evidence>
<dbReference type="PRINTS" id="PR01036">
    <property type="entry name" value="TCRTETB"/>
</dbReference>
<feature type="transmembrane region" description="Helical" evidence="5">
    <location>
        <begin position="336"/>
        <end position="355"/>
    </location>
</feature>
<proteinExistence type="predicted"/>
<comment type="subcellular location">
    <subcellularLocation>
        <location evidence="1">Membrane</location>
        <topology evidence="1">Multi-pass membrane protein</topology>
    </subcellularLocation>
</comment>
<feature type="transmembrane region" description="Helical" evidence="5">
    <location>
        <begin position="273"/>
        <end position="296"/>
    </location>
</feature>
<feature type="transmembrane region" description="Helical" evidence="5">
    <location>
        <begin position="361"/>
        <end position="387"/>
    </location>
</feature>
<feature type="transmembrane region" description="Helical" evidence="5">
    <location>
        <begin position="226"/>
        <end position="246"/>
    </location>
</feature>
<feature type="transmembrane region" description="Helical" evidence="5">
    <location>
        <begin position="202"/>
        <end position="220"/>
    </location>
</feature>
<dbReference type="PANTHER" id="PTHR42718:SF39">
    <property type="entry name" value="ACTINORHODIN TRANSPORTER-RELATED"/>
    <property type="match status" value="1"/>
</dbReference>
<dbReference type="OrthoDB" id="783189at2"/>
<dbReference type="InterPro" id="IPR011701">
    <property type="entry name" value="MFS"/>
</dbReference>
<reference evidence="7 8" key="1">
    <citation type="submission" date="2018-03" db="EMBL/GenBank/DDBJ databases">
        <title>Genomic Encyclopedia of Type Strains, Phase III (KMG-III): the genomes of soil and plant-associated and newly described type strains.</title>
        <authorList>
            <person name="Whitman W."/>
        </authorList>
    </citation>
    <scope>NUCLEOTIDE SEQUENCE [LARGE SCALE GENOMIC DNA]</scope>
    <source>
        <strain evidence="7 8">CGMCC 1.12700</strain>
    </source>
</reference>
<dbReference type="RefSeq" id="WP_106524258.1">
    <property type="nucleotide sequence ID" value="NZ_PYGD01000008.1"/>
</dbReference>
<feature type="transmembrane region" description="Helical" evidence="5">
    <location>
        <begin position="44"/>
        <end position="64"/>
    </location>
</feature>
<dbReference type="Pfam" id="PF07690">
    <property type="entry name" value="MFS_1"/>
    <property type="match status" value="1"/>
</dbReference>